<dbReference type="EMBL" id="JAUTXU010000209">
    <property type="protein sequence ID" value="KAK3698582.1"/>
    <property type="molecule type" value="Genomic_DNA"/>
</dbReference>
<name>A0ACC3MLJ8_9PEZI</name>
<evidence type="ECO:0000313" key="1">
    <source>
        <dbReference type="EMBL" id="KAK3698582.1"/>
    </source>
</evidence>
<organism evidence="1 2">
    <name type="scientific">Vermiconidia calcicola</name>
    <dbReference type="NCBI Taxonomy" id="1690605"/>
    <lineage>
        <taxon>Eukaryota</taxon>
        <taxon>Fungi</taxon>
        <taxon>Dikarya</taxon>
        <taxon>Ascomycota</taxon>
        <taxon>Pezizomycotina</taxon>
        <taxon>Dothideomycetes</taxon>
        <taxon>Dothideomycetidae</taxon>
        <taxon>Mycosphaerellales</taxon>
        <taxon>Extremaceae</taxon>
        <taxon>Vermiconidia</taxon>
    </lineage>
</organism>
<sequence length="249" mass="27506">MVQLSNFTFALSWIVSAAQERLGLVAQGLESATLATSSNNITTMAYTLPPLGHSYDALEPHFDAMTMEIHHSKHHQTYVNNLNAALKDHELSSLGVDELIQQMDKVPSDKKAAVRNHGGGHANHSFFWRNLKMGTTLSGELEAAITSTFGNIDDFKAQFEKAATTVFGSGWAWLVVQNGGLKIVTTANQDSPLMGEAVSGTSGFPVIGLDVWEHAYYLKYQNRRPDYIKAFWSVVSWDEAATRYAQRPQ</sequence>
<comment type="caution">
    <text evidence="1">The sequence shown here is derived from an EMBL/GenBank/DDBJ whole genome shotgun (WGS) entry which is preliminary data.</text>
</comment>
<proteinExistence type="predicted"/>
<keyword evidence="2" id="KW-1185">Reference proteome</keyword>
<protein>
    <submittedName>
        <fullName evidence="1">Uncharacterized protein</fullName>
    </submittedName>
</protein>
<reference evidence="1" key="1">
    <citation type="submission" date="2023-07" db="EMBL/GenBank/DDBJ databases">
        <title>Black Yeasts Isolated from many extreme environments.</title>
        <authorList>
            <person name="Coleine C."/>
            <person name="Stajich J.E."/>
            <person name="Selbmann L."/>
        </authorList>
    </citation>
    <scope>NUCLEOTIDE SEQUENCE</scope>
    <source>
        <strain evidence="1">CCFEE 5714</strain>
    </source>
</reference>
<gene>
    <name evidence="1" type="ORF">LTR37_016909</name>
</gene>
<evidence type="ECO:0000313" key="2">
    <source>
        <dbReference type="Proteomes" id="UP001281147"/>
    </source>
</evidence>
<dbReference type="Proteomes" id="UP001281147">
    <property type="component" value="Unassembled WGS sequence"/>
</dbReference>
<accession>A0ACC3MLJ8</accession>